<dbReference type="EMBL" id="CP132508">
    <property type="protein sequence ID" value="WPD19208.1"/>
    <property type="molecule type" value="Genomic_DNA"/>
</dbReference>
<sequence>MPANPDEPASPGPGRRGAVPAGAAPAAPPRPAPRSEGDGGLAGGRPAGGASPVGASGEGPPAPGLPPARPQRVGEALAWARGFLVHAGLDADEARASARVLLGAALALPGARVLAEPERFLPPAAWCRFVQYVLRRARREPVAYILQRSEFYGRTFRVTPATLIPRPETEVLVEAVLRTLPAEPAVVADLGTGTGVIAVTLAAERPAWTVLATDCAPAALKVARENAAHHGVADRVRLYLGDWAQPLLAAGWAGKLAAVVSNPPYVAAAELPRLQAEVRRYEPHLALTPGTTGLEAYQRLIPGAVRLLAPGGWIFLEVGAGQAPAVQELLGAAGGRCVRQWPDLAGIPRVVAARWPG</sequence>
<dbReference type="InterPro" id="IPR019874">
    <property type="entry name" value="RF_methyltr_PrmC"/>
</dbReference>
<dbReference type="InterPro" id="IPR002052">
    <property type="entry name" value="DNA_methylase_N6_adenine_CS"/>
</dbReference>
<name>A0ABZ0QQA3_9FIRM</name>
<accession>A0ABZ0QQA3</accession>
<dbReference type="Pfam" id="PF17827">
    <property type="entry name" value="PrmC_N"/>
    <property type="match status" value="1"/>
</dbReference>
<dbReference type="SUPFAM" id="SSF53335">
    <property type="entry name" value="S-adenosyl-L-methionine-dependent methyltransferases"/>
    <property type="match status" value="1"/>
</dbReference>
<comment type="function">
    <text evidence="5">Methylates the class 1 translation termination release factors RF1/PrfA and RF2/PrfB on the glutamine residue of the universally conserved GGQ motif.</text>
</comment>
<dbReference type="NCBIfam" id="TIGR03534">
    <property type="entry name" value="RF_mod_PrmC"/>
    <property type="match status" value="1"/>
</dbReference>
<dbReference type="InterPro" id="IPR040758">
    <property type="entry name" value="PrmC_N"/>
</dbReference>
<comment type="catalytic activity">
    <reaction evidence="4 5">
        <text>L-glutaminyl-[peptide chain release factor] + S-adenosyl-L-methionine = N(5)-methyl-L-glutaminyl-[peptide chain release factor] + S-adenosyl-L-homocysteine + H(+)</text>
        <dbReference type="Rhea" id="RHEA:42896"/>
        <dbReference type="Rhea" id="RHEA-COMP:10271"/>
        <dbReference type="Rhea" id="RHEA-COMP:10272"/>
        <dbReference type="ChEBI" id="CHEBI:15378"/>
        <dbReference type="ChEBI" id="CHEBI:30011"/>
        <dbReference type="ChEBI" id="CHEBI:57856"/>
        <dbReference type="ChEBI" id="CHEBI:59789"/>
        <dbReference type="ChEBI" id="CHEBI:61891"/>
        <dbReference type="EC" id="2.1.1.297"/>
    </reaction>
</comment>
<feature type="compositionally biased region" description="Low complexity" evidence="6">
    <location>
        <begin position="48"/>
        <end position="59"/>
    </location>
</feature>
<dbReference type="EC" id="2.1.1.297" evidence="5"/>
<dbReference type="HAMAP" id="MF_02126">
    <property type="entry name" value="RF_methyltr_PrmC"/>
    <property type="match status" value="1"/>
</dbReference>
<dbReference type="NCBIfam" id="TIGR00536">
    <property type="entry name" value="hemK_fam"/>
    <property type="match status" value="1"/>
</dbReference>
<feature type="binding site" evidence="5">
    <location>
        <position position="214"/>
    </location>
    <ligand>
        <name>S-adenosyl-L-methionine</name>
        <dbReference type="ChEBI" id="CHEBI:59789"/>
    </ligand>
</feature>
<keyword evidence="10" id="KW-1185">Reference proteome</keyword>
<proteinExistence type="inferred from homology"/>
<dbReference type="Proteomes" id="UP001304683">
    <property type="component" value="Chromosome"/>
</dbReference>
<dbReference type="RefSeq" id="WP_318750795.1">
    <property type="nucleotide sequence ID" value="NZ_CP132508.1"/>
</dbReference>
<dbReference type="CDD" id="cd02440">
    <property type="entry name" value="AdoMet_MTases"/>
    <property type="match status" value="1"/>
</dbReference>
<feature type="region of interest" description="Disordered" evidence="6">
    <location>
        <begin position="1"/>
        <end position="70"/>
    </location>
</feature>
<organism evidence="9 10">
    <name type="scientific">Thermaerobacter composti</name>
    <dbReference type="NCBI Taxonomy" id="554949"/>
    <lineage>
        <taxon>Bacteria</taxon>
        <taxon>Bacillati</taxon>
        <taxon>Bacillota</taxon>
        <taxon>Clostridia</taxon>
        <taxon>Eubacteriales</taxon>
        <taxon>Clostridiales Family XVII. Incertae Sedis</taxon>
        <taxon>Thermaerobacter</taxon>
    </lineage>
</organism>
<comment type="similarity">
    <text evidence="5">Belongs to the protein N5-glutamine methyltransferase family. PrmC subfamily.</text>
</comment>
<dbReference type="PANTHER" id="PTHR18895">
    <property type="entry name" value="HEMK METHYLTRANSFERASE"/>
    <property type="match status" value="1"/>
</dbReference>
<evidence type="ECO:0000256" key="2">
    <source>
        <dbReference type="ARBA" id="ARBA00022679"/>
    </source>
</evidence>
<dbReference type="GO" id="GO:0032259">
    <property type="term" value="P:methylation"/>
    <property type="evidence" value="ECO:0007669"/>
    <property type="project" value="UniProtKB-KW"/>
</dbReference>
<evidence type="ECO:0000259" key="8">
    <source>
        <dbReference type="Pfam" id="PF17827"/>
    </source>
</evidence>
<evidence type="ECO:0000256" key="3">
    <source>
        <dbReference type="ARBA" id="ARBA00022691"/>
    </source>
</evidence>
<feature type="binding site" evidence="5">
    <location>
        <position position="243"/>
    </location>
    <ligand>
        <name>S-adenosyl-L-methionine</name>
        <dbReference type="ChEBI" id="CHEBI:59789"/>
    </ligand>
</feature>
<evidence type="ECO:0000313" key="10">
    <source>
        <dbReference type="Proteomes" id="UP001304683"/>
    </source>
</evidence>
<dbReference type="PANTHER" id="PTHR18895:SF74">
    <property type="entry name" value="MTRF1L RELEASE FACTOR GLUTAMINE METHYLTRANSFERASE"/>
    <property type="match status" value="1"/>
</dbReference>
<feature type="domain" description="Methyltransferase small" evidence="7">
    <location>
        <begin position="176"/>
        <end position="269"/>
    </location>
</feature>
<evidence type="ECO:0000256" key="4">
    <source>
        <dbReference type="ARBA" id="ARBA00048391"/>
    </source>
</evidence>
<feature type="compositionally biased region" description="Gly residues" evidence="6">
    <location>
        <begin position="38"/>
        <end position="47"/>
    </location>
</feature>
<feature type="binding site" evidence="5">
    <location>
        <position position="262"/>
    </location>
    <ligand>
        <name>S-adenosyl-L-methionine</name>
        <dbReference type="ChEBI" id="CHEBI:59789"/>
    </ligand>
</feature>
<feature type="compositionally biased region" description="Low complexity" evidence="6">
    <location>
        <begin position="12"/>
        <end position="25"/>
    </location>
</feature>
<keyword evidence="1 5" id="KW-0489">Methyltransferase</keyword>
<reference evidence="9 10" key="1">
    <citation type="submission" date="2023-08" db="EMBL/GenBank/DDBJ databases">
        <title>Genome sequence of Thermaerobacter compostii strain Ins1, a spore-forming filamentous bacterium isolated from a deep geothermal reservoir.</title>
        <authorList>
            <person name="Bregnard D."/>
            <person name="Gonzalez D."/>
            <person name="Junier P."/>
        </authorList>
    </citation>
    <scope>NUCLEOTIDE SEQUENCE [LARGE SCALE GENOMIC DNA]</scope>
    <source>
        <strain evidence="9 10">Ins1</strain>
    </source>
</reference>
<evidence type="ECO:0000313" key="9">
    <source>
        <dbReference type="EMBL" id="WPD19208.1"/>
    </source>
</evidence>
<gene>
    <name evidence="5 9" type="primary">prmC</name>
    <name evidence="9" type="ORF">Q5761_00615</name>
</gene>
<dbReference type="Pfam" id="PF05175">
    <property type="entry name" value="MTS"/>
    <property type="match status" value="1"/>
</dbReference>
<protein>
    <recommendedName>
        <fullName evidence="5">Release factor glutamine methyltransferase</fullName>
        <shortName evidence="5">RF MTase</shortName>
        <ecNumber evidence="5">2.1.1.297</ecNumber>
    </recommendedName>
    <alternativeName>
        <fullName evidence="5">N5-glutamine methyltransferase PrmC</fullName>
    </alternativeName>
    <alternativeName>
        <fullName evidence="5">Protein-(glutamine-N5) MTase PrmC</fullName>
    </alternativeName>
    <alternativeName>
        <fullName evidence="5">Protein-glutamine N-methyltransferase PrmC</fullName>
    </alternativeName>
</protein>
<feature type="compositionally biased region" description="Pro residues" evidence="6">
    <location>
        <begin position="60"/>
        <end position="69"/>
    </location>
</feature>
<dbReference type="Gene3D" id="1.10.8.10">
    <property type="entry name" value="DNA helicase RuvA subunit, C-terminal domain"/>
    <property type="match status" value="1"/>
</dbReference>
<feature type="binding site" evidence="5">
    <location>
        <begin position="191"/>
        <end position="195"/>
    </location>
    <ligand>
        <name>S-adenosyl-L-methionine</name>
        <dbReference type="ChEBI" id="CHEBI:59789"/>
    </ligand>
</feature>
<dbReference type="Gene3D" id="3.40.50.150">
    <property type="entry name" value="Vaccinia Virus protein VP39"/>
    <property type="match status" value="1"/>
</dbReference>
<keyword evidence="2 5" id="KW-0808">Transferase</keyword>
<keyword evidence="3 5" id="KW-0949">S-adenosyl-L-methionine</keyword>
<dbReference type="InterPro" id="IPR050320">
    <property type="entry name" value="N5-glutamine_MTase"/>
</dbReference>
<feature type="domain" description="Release factor glutamine methyltransferase N-terminal" evidence="8">
    <location>
        <begin position="75"/>
        <end position="146"/>
    </location>
</feature>
<evidence type="ECO:0000256" key="5">
    <source>
        <dbReference type="HAMAP-Rule" id="MF_02126"/>
    </source>
</evidence>
<dbReference type="InterPro" id="IPR004556">
    <property type="entry name" value="HemK-like"/>
</dbReference>
<evidence type="ECO:0000259" key="7">
    <source>
        <dbReference type="Pfam" id="PF05175"/>
    </source>
</evidence>
<evidence type="ECO:0000256" key="6">
    <source>
        <dbReference type="SAM" id="MobiDB-lite"/>
    </source>
</evidence>
<dbReference type="GO" id="GO:0102559">
    <property type="term" value="F:peptide chain release factor N(5)-glutamine methyltransferase activity"/>
    <property type="evidence" value="ECO:0007669"/>
    <property type="project" value="UniProtKB-EC"/>
</dbReference>
<dbReference type="PROSITE" id="PS00092">
    <property type="entry name" value="N6_MTASE"/>
    <property type="match status" value="1"/>
</dbReference>
<dbReference type="InterPro" id="IPR007848">
    <property type="entry name" value="Small_mtfrase_dom"/>
</dbReference>
<evidence type="ECO:0000256" key="1">
    <source>
        <dbReference type="ARBA" id="ARBA00022603"/>
    </source>
</evidence>
<dbReference type="InterPro" id="IPR029063">
    <property type="entry name" value="SAM-dependent_MTases_sf"/>
</dbReference>
<feature type="binding site" evidence="5">
    <location>
        <begin position="262"/>
        <end position="265"/>
    </location>
    <ligand>
        <name>substrate</name>
    </ligand>
</feature>